<accession>A0A1H4D9W8</accession>
<dbReference type="PANTHER" id="PTHR35175">
    <property type="entry name" value="DUF1289 DOMAIN-CONTAINING PROTEIN"/>
    <property type="match status" value="1"/>
</dbReference>
<name>A0A1H4D9W8_ALKAM</name>
<dbReference type="PANTHER" id="PTHR35175:SF1">
    <property type="entry name" value="OXIDOREDUCTASE"/>
    <property type="match status" value="1"/>
</dbReference>
<proteinExistence type="predicted"/>
<dbReference type="Proteomes" id="UP000198773">
    <property type="component" value="Unassembled WGS sequence"/>
</dbReference>
<keyword evidence="3" id="KW-1185">Reference proteome</keyword>
<dbReference type="STRING" id="152573.SAMN04488051_105149"/>
<feature type="region of interest" description="Disordered" evidence="1">
    <location>
        <begin position="76"/>
        <end position="101"/>
    </location>
</feature>
<evidence type="ECO:0000313" key="2">
    <source>
        <dbReference type="EMBL" id="SEA69593.1"/>
    </source>
</evidence>
<evidence type="ECO:0000256" key="1">
    <source>
        <dbReference type="SAM" id="MobiDB-lite"/>
    </source>
</evidence>
<organism evidence="2 3">
    <name type="scientific">Alkalimonas amylolytica</name>
    <dbReference type="NCBI Taxonomy" id="152573"/>
    <lineage>
        <taxon>Bacteria</taxon>
        <taxon>Pseudomonadati</taxon>
        <taxon>Pseudomonadota</taxon>
        <taxon>Gammaproteobacteria</taxon>
        <taxon>Alkalimonas</taxon>
    </lineage>
</organism>
<protein>
    <submittedName>
        <fullName evidence="2">Predicted Fe-S protein YdhL, DUF1289 family</fullName>
    </submittedName>
</protein>
<dbReference type="EMBL" id="FNRM01000005">
    <property type="protein sequence ID" value="SEA69593.1"/>
    <property type="molecule type" value="Genomic_DNA"/>
</dbReference>
<sequence length="101" mass="11592">MHPIRRPEYTASIGHLFGLQMDQLELFELPNPCIGVCESDNRGYCKGCLRSRDERFNWPQKPVAEKARILKLLAQRRKRREQKSGGSEAGYGPATELDLFD</sequence>
<reference evidence="2 3" key="1">
    <citation type="submission" date="2016-10" db="EMBL/GenBank/DDBJ databases">
        <authorList>
            <person name="de Groot N.N."/>
        </authorList>
    </citation>
    <scope>NUCLEOTIDE SEQUENCE [LARGE SCALE GENOMIC DNA]</scope>
    <source>
        <strain evidence="2 3">CGMCC 1.3430</strain>
    </source>
</reference>
<gene>
    <name evidence="2" type="ORF">SAMN04488051_105149</name>
</gene>
<dbReference type="AlphaFoldDB" id="A0A1H4D9W8"/>
<evidence type="ECO:0000313" key="3">
    <source>
        <dbReference type="Proteomes" id="UP000198773"/>
    </source>
</evidence>
<dbReference type="Pfam" id="PF06945">
    <property type="entry name" value="DUF1289"/>
    <property type="match status" value="1"/>
</dbReference>
<dbReference type="InterPro" id="IPR010710">
    <property type="entry name" value="DUF1289"/>
</dbReference>